<feature type="compositionally biased region" description="Basic residues" evidence="1">
    <location>
        <begin position="7"/>
        <end position="17"/>
    </location>
</feature>
<dbReference type="EMBL" id="JAACJJ010000031">
    <property type="protein sequence ID" value="KAF5318035.1"/>
    <property type="molecule type" value="Genomic_DNA"/>
</dbReference>
<feature type="compositionally biased region" description="Basic and acidic residues" evidence="1">
    <location>
        <begin position="39"/>
        <end position="61"/>
    </location>
</feature>
<sequence>MTELGKVSKKPRGKQPKRFLEKNDALSLASLIAEQEEKKVLNKAERHHKSEDDLPKSENKAPSKAKAKLKETKTILSAHRVKAKKERSKLRKERFKEAKRKEQGVTTPPSTNEKPETEKPIRKKVSFA</sequence>
<dbReference type="AlphaFoldDB" id="A0A8H5B773"/>
<feature type="compositionally biased region" description="Basic residues" evidence="1">
    <location>
        <begin position="79"/>
        <end position="93"/>
    </location>
</feature>
<feature type="region of interest" description="Disordered" evidence="1">
    <location>
        <begin position="1"/>
        <end position="21"/>
    </location>
</feature>
<keyword evidence="3" id="KW-1185">Reference proteome</keyword>
<reference evidence="2 3" key="1">
    <citation type="journal article" date="2020" name="ISME J.">
        <title>Uncovering the hidden diversity of litter-decomposition mechanisms in mushroom-forming fungi.</title>
        <authorList>
            <person name="Floudas D."/>
            <person name="Bentzer J."/>
            <person name="Ahren D."/>
            <person name="Johansson T."/>
            <person name="Persson P."/>
            <person name="Tunlid A."/>
        </authorList>
    </citation>
    <scope>NUCLEOTIDE SEQUENCE [LARGE SCALE GENOMIC DNA]</scope>
    <source>
        <strain evidence="2 3">CBS 101986</strain>
    </source>
</reference>
<accession>A0A8H5B773</accession>
<evidence type="ECO:0000313" key="2">
    <source>
        <dbReference type="EMBL" id="KAF5318035.1"/>
    </source>
</evidence>
<dbReference type="Proteomes" id="UP000567179">
    <property type="component" value="Unassembled WGS sequence"/>
</dbReference>
<organism evidence="2 3">
    <name type="scientific">Psilocybe cf. subviscida</name>
    <dbReference type="NCBI Taxonomy" id="2480587"/>
    <lineage>
        <taxon>Eukaryota</taxon>
        <taxon>Fungi</taxon>
        <taxon>Dikarya</taxon>
        <taxon>Basidiomycota</taxon>
        <taxon>Agaricomycotina</taxon>
        <taxon>Agaricomycetes</taxon>
        <taxon>Agaricomycetidae</taxon>
        <taxon>Agaricales</taxon>
        <taxon>Agaricineae</taxon>
        <taxon>Strophariaceae</taxon>
        <taxon>Psilocybe</taxon>
    </lineage>
</organism>
<gene>
    <name evidence="2" type="ORF">D9619_012100</name>
</gene>
<feature type="compositionally biased region" description="Basic and acidic residues" evidence="1">
    <location>
        <begin position="94"/>
        <end position="103"/>
    </location>
</feature>
<evidence type="ECO:0000256" key="1">
    <source>
        <dbReference type="SAM" id="MobiDB-lite"/>
    </source>
</evidence>
<feature type="region of interest" description="Disordered" evidence="1">
    <location>
        <begin position="39"/>
        <end position="128"/>
    </location>
</feature>
<name>A0A8H5B773_9AGAR</name>
<protein>
    <submittedName>
        <fullName evidence="2">Uncharacterized protein</fullName>
    </submittedName>
</protein>
<proteinExistence type="predicted"/>
<dbReference type="OrthoDB" id="2620452at2759"/>
<evidence type="ECO:0000313" key="3">
    <source>
        <dbReference type="Proteomes" id="UP000567179"/>
    </source>
</evidence>
<comment type="caution">
    <text evidence="2">The sequence shown here is derived from an EMBL/GenBank/DDBJ whole genome shotgun (WGS) entry which is preliminary data.</text>
</comment>